<reference evidence="4" key="1">
    <citation type="submission" date="2016-05" db="EMBL/GenBank/DDBJ databases">
        <authorList>
            <person name="Naeem Raeece"/>
        </authorList>
    </citation>
    <scope>NUCLEOTIDE SEQUENCE [LARGE SCALE GENOMIC DNA]</scope>
</reference>
<feature type="region of interest" description="Disordered" evidence="1">
    <location>
        <begin position="318"/>
        <end position="376"/>
    </location>
</feature>
<feature type="compositionally biased region" description="Basic and acidic residues" evidence="1">
    <location>
        <begin position="149"/>
        <end position="179"/>
    </location>
</feature>
<keyword evidence="2" id="KW-0472">Membrane</keyword>
<proteinExistence type="predicted"/>
<dbReference type="EMBL" id="FLQU01001283">
    <property type="protein sequence ID" value="SBS92391.1"/>
    <property type="molecule type" value="Genomic_DNA"/>
</dbReference>
<accession>A0A1A8WKK5</accession>
<gene>
    <name evidence="3" type="ORF">POVCU2_0073980</name>
</gene>
<evidence type="ECO:0000313" key="4">
    <source>
        <dbReference type="Proteomes" id="UP000078560"/>
    </source>
</evidence>
<keyword evidence="2" id="KW-0812">Transmembrane</keyword>
<dbReference type="InterPro" id="IPR008780">
    <property type="entry name" value="Plasmodium_Vir"/>
</dbReference>
<keyword evidence="2" id="KW-1133">Transmembrane helix</keyword>
<feature type="region of interest" description="Disordered" evidence="1">
    <location>
        <begin position="149"/>
        <end position="198"/>
    </location>
</feature>
<feature type="region of interest" description="Disordered" evidence="1">
    <location>
        <begin position="216"/>
        <end position="236"/>
    </location>
</feature>
<dbReference type="Pfam" id="PF05795">
    <property type="entry name" value="Plasmodium_Vir"/>
    <property type="match status" value="1"/>
</dbReference>
<feature type="compositionally biased region" description="Polar residues" evidence="1">
    <location>
        <begin position="366"/>
        <end position="376"/>
    </location>
</feature>
<evidence type="ECO:0000256" key="1">
    <source>
        <dbReference type="SAM" id="MobiDB-lite"/>
    </source>
</evidence>
<feature type="compositionally biased region" description="Basic and acidic residues" evidence="1">
    <location>
        <begin position="216"/>
        <end position="226"/>
    </location>
</feature>
<organism evidence="3 4">
    <name type="scientific">Plasmodium ovale curtisi</name>
    <dbReference type="NCBI Taxonomy" id="864141"/>
    <lineage>
        <taxon>Eukaryota</taxon>
        <taxon>Sar</taxon>
        <taxon>Alveolata</taxon>
        <taxon>Apicomplexa</taxon>
        <taxon>Aconoidasida</taxon>
        <taxon>Haemosporida</taxon>
        <taxon>Plasmodiidae</taxon>
        <taxon>Plasmodium</taxon>
        <taxon>Plasmodium (Plasmodium)</taxon>
    </lineage>
</organism>
<dbReference type="AlphaFoldDB" id="A0A1A8WKK5"/>
<dbReference type="Proteomes" id="UP000078560">
    <property type="component" value="Unassembled WGS sequence"/>
</dbReference>
<name>A0A1A8WKK5_PLAOA</name>
<feature type="transmembrane region" description="Helical" evidence="2">
    <location>
        <begin position="406"/>
        <end position="428"/>
    </location>
</feature>
<evidence type="ECO:0000313" key="3">
    <source>
        <dbReference type="EMBL" id="SBS92391.1"/>
    </source>
</evidence>
<sequence>MATVRVVITSSADTSRREECIMKLADIQSTVTNKIAELHATKEEDENFVQICQFLGNYLDFNEENIKECYVDGFSYLYQTIISLLNDELTKSPKYNKCIQKLTTIKKEYLDPKYKTKHSLKEENGFKDSIIKLEKEIKEIFKRIETSTETEHLRTQQIKETEKKNFHEQGKTDKEDTSEPHSILPPSISLGDPIPEEPGIKILDADVHKAEEIDTKHKSTLKHSENAETGDQRSALLPTRANNNYNLRDTLSLQNLDNAGLSSAESPASSEINSIPKQELPCKEVECSVNRSSQYEKSGERQETVREMTHQLQSADHEHQSLGKQAEGQLPATHTSVQEGISEKEPRQYDTNSAVHKTVNDPGEVNTLTGDTVTNQDSDIGGTTVLYDGKGSSTTEAEPTINSLKIYIIIGLSVLGFLLLLILLFKFTPLGSRFSKKKKKKRQEIQEELERMMYSPSIYNENNMYLSYAHLED</sequence>
<evidence type="ECO:0000256" key="2">
    <source>
        <dbReference type="SAM" id="Phobius"/>
    </source>
</evidence>
<protein>
    <submittedName>
        <fullName evidence="3">PIR Superfamily Protein</fullName>
    </submittedName>
</protein>